<reference evidence="1" key="1">
    <citation type="submission" date="2020-04" db="EMBL/GenBank/DDBJ databases">
        <authorList>
            <person name="Chiriac C."/>
            <person name="Salcher M."/>
            <person name="Ghai R."/>
            <person name="Kavagutti S V."/>
        </authorList>
    </citation>
    <scope>NUCLEOTIDE SEQUENCE</scope>
</reference>
<name>A0A6J5P3C4_9CAUD</name>
<protein>
    <submittedName>
        <fullName evidence="1">Uncharacterized protein</fullName>
    </submittedName>
</protein>
<organism evidence="1">
    <name type="scientific">uncultured Caudovirales phage</name>
    <dbReference type="NCBI Taxonomy" id="2100421"/>
    <lineage>
        <taxon>Viruses</taxon>
        <taxon>Duplodnaviria</taxon>
        <taxon>Heunggongvirae</taxon>
        <taxon>Uroviricota</taxon>
        <taxon>Caudoviricetes</taxon>
        <taxon>Peduoviridae</taxon>
        <taxon>Maltschvirus</taxon>
        <taxon>Maltschvirus maltsch</taxon>
    </lineage>
</organism>
<evidence type="ECO:0000313" key="1">
    <source>
        <dbReference type="EMBL" id="CAB4166309.1"/>
    </source>
</evidence>
<proteinExistence type="predicted"/>
<dbReference type="EMBL" id="LR796794">
    <property type="protein sequence ID" value="CAB4166309.1"/>
    <property type="molecule type" value="Genomic_DNA"/>
</dbReference>
<gene>
    <name evidence="1" type="ORF">UFOVP836_26</name>
</gene>
<sequence length="57" mass="6556">MTILDQLKRAGAVLVRQKNHQVWRLPDGRRYVMSQTPSDGRAGRNQAAVLRRLLKTK</sequence>
<accession>A0A6J5P3C4</accession>